<evidence type="ECO:0000256" key="4">
    <source>
        <dbReference type="ARBA" id="ARBA00023157"/>
    </source>
</evidence>
<feature type="compositionally biased region" description="Acidic residues" evidence="6">
    <location>
        <begin position="312"/>
        <end position="350"/>
    </location>
</feature>
<dbReference type="SMART" id="SM00494">
    <property type="entry name" value="ChtBD2"/>
    <property type="match status" value="8"/>
</dbReference>
<dbReference type="AlphaFoldDB" id="A0A7R8YSF2"/>
<dbReference type="OMA" id="HATDCTK"/>
<dbReference type="EMBL" id="LR899010">
    <property type="protein sequence ID" value="CAD7080519.1"/>
    <property type="molecule type" value="Genomic_DNA"/>
</dbReference>
<feature type="compositionally biased region" description="Low complexity" evidence="6">
    <location>
        <begin position="822"/>
        <end position="843"/>
    </location>
</feature>
<dbReference type="OrthoDB" id="6422323at2759"/>
<keyword evidence="4" id="KW-1015">Disulfide bond</keyword>
<feature type="chain" id="PRO_5031504793" description="Chitin-binding type-2 domain-containing protein" evidence="7">
    <location>
        <begin position="24"/>
        <end position="880"/>
    </location>
</feature>
<proteinExistence type="predicted"/>
<evidence type="ECO:0000313" key="10">
    <source>
        <dbReference type="Proteomes" id="UP000594454"/>
    </source>
</evidence>
<feature type="compositionally biased region" description="Low complexity" evidence="6">
    <location>
        <begin position="351"/>
        <end position="366"/>
    </location>
</feature>
<dbReference type="InterPro" id="IPR036508">
    <property type="entry name" value="Chitin-bd_dom_sf"/>
</dbReference>
<feature type="compositionally biased region" description="Low complexity" evidence="6">
    <location>
        <begin position="725"/>
        <end position="764"/>
    </location>
</feature>
<feature type="compositionally biased region" description="Low complexity" evidence="6">
    <location>
        <begin position="772"/>
        <end position="799"/>
    </location>
</feature>
<keyword evidence="1" id="KW-0147">Chitin-binding</keyword>
<dbReference type="Proteomes" id="UP000594454">
    <property type="component" value="Chromosome 2"/>
</dbReference>
<feature type="region of interest" description="Disordered" evidence="6">
    <location>
        <begin position="656"/>
        <end position="880"/>
    </location>
</feature>
<feature type="domain" description="Chitin-binding type-2" evidence="8">
    <location>
        <begin position="36"/>
        <end position="94"/>
    </location>
</feature>
<dbReference type="InParanoid" id="A0A7R8YSF2"/>
<feature type="domain" description="Chitin-binding type-2" evidence="8">
    <location>
        <begin position="244"/>
        <end position="302"/>
    </location>
</feature>
<feature type="domain" description="Chitin-binding type-2" evidence="8">
    <location>
        <begin position="389"/>
        <end position="447"/>
    </location>
</feature>
<evidence type="ECO:0000256" key="3">
    <source>
        <dbReference type="ARBA" id="ARBA00022737"/>
    </source>
</evidence>
<feature type="domain" description="Chitin-binding type-2" evidence="8">
    <location>
        <begin position="103"/>
        <end position="163"/>
    </location>
</feature>
<keyword evidence="3" id="KW-0677">Repeat</keyword>
<keyword evidence="5" id="KW-0325">Glycoprotein</keyword>
<evidence type="ECO:0000256" key="1">
    <source>
        <dbReference type="ARBA" id="ARBA00022669"/>
    </source>
</evidence>
<feature type="region of interest" description="Disordered" evidence="6">
    <location>
        <begin position="306"/>
        <end position="392"/>
    </location>
</feature>
<evidence type="ECO:0000256" key="5">
    <source>
        <dbReference type="ARBA" id="ARBA00023180"/>
    </source>
</evidence>
<evidence type="ECO:0000259" key="8">
    <source>
        <dbReference type="PROSITE" id="PS50940"/>
    </source>
</evidence>
<dbReference type="SUPFAM" id="SSF57625">
    <property type="entry name" value="Invertebrate chitin-binding proteins"/>
    <property type="match status" value="8"/>
</dbReference>
<feature type="compositionally biased region" description="Low complexity" evidence="6">
    <location>
        <begin position="373"/>
        <end position="384"/>
    </location>
</feature>
<evidence type="ECO:0000313" key="9">
    <source>
        <dbReference type="EMBL" id="CAD7080519.1"/>
    </source>
</evidence>
<evidence type="ECO:0000256" key="6">
    <source>
        <dbReference type="SAM" id="MobiDB-lite"/>
    </source>
</evidence>
<feature type="domain" description="Chitin-binding type-2" evidence="8">
    <location>
        <begin position="597"/>
        <end position="655"/>
    </location>
</feature>
<dbReference type="GO" id="GO:0008061">
    <property type="term" value="F:chitin binding"/>
    <property type="evidence" value="ECO:0007669"/>
    <property type="project" value="UniProtKB-KW"/>
</dbReference>
<reference evidence="9 10" key="1">
    <citation type="submission" date="2020-11" db="EMBL/GenBank/DDBJ databases">
        <authorList>
            <person name="Wallbank WR R."/>
            <person name="Pardo Diaz C."/>
            <person name="Kozak K."/>
            <person name="Martin S."/>
            <person name="Jiggins C."/>
            <person name="Moest M."/>
            <person name="Warren A I."/>
            <person name="Generalovic N T."/>
            <person name="Byers J.R.P. K."/>
            <person name="Montejo-Kovacevich G."/>
            <person name="Yen C E."/>
        </authorList>
    </citation>
    <scope>NUCLEOTIDE SEQUENCE [LARGE SCALE GENOMIC DNA]</scope>
</reference>
<feature type="domain" description="Chitin-binding type-2" evidence="8">
    <location>
        <begin position="524"/>
        <end position="580"/>
    </location>
</feature>
<evidence type="ECO:0000256" key="7">
    <source>
        <dbReference type="SAM" id="SignalP"/>
    </source>
</evidence>
<feature type="domain" description="Chitin-binding type-2" evidence="8">
    <location>
        <begin position="456"/>
        <end position="516"/>
    </location>
</feature>
<dbReference type="Pfam" id="PF01607">
    <property type="entry name" value="CBM_14"/>
    <property type="match status" value="8"/>
</dbReference>
<keyword evidence="2 7" id="KW-0732">Signal</keyword>
<organism evidence="9 10">
    <name type="scientific">Hermetia illucens</name>
    <name type="common">Black soldier fly</name>
    <dbReference type="NCBI Taxonomy" id="343691"/>
    <lineage>
        <taxon>Eukaryota</taxon>
        <taxon>Metazoa</taxon>
        <taxon>Ecdysozoa</taxon>
        <taxon>Arthropoda</taxon>
        <taxon>Hexapoda</taxon>
        <taxon>Insecta</taxon>
        <taxon>Pterygota</taxon>
        <taxon>Neoptera</taxon>
        <taxon>Endopterygota</taxon>
        <taxon>Diptera</taxon>
        <taxon>Brachycera</taxon>
        <taxon>Stratiomyomorpha</taxon>
        <taxon>Stratiomyidae</taxon>
        <taxon>Hermetiinae</taxon>
        <taxon>Hermetia</taxon>
    </lineage>
</organism>
<feature type="domain" description="Chitin-binding type-2" evidence="8">
    <location>
        <begin position="171"/>
        <end position="227"/>
    </location>
</feature>
<dbReference type="InterPro" id="IPR002557">
    <property type="entry name" value="Chitin-bd_dom"/>
</dbReference>
<dbReference type="PROSITE" id="PS50940">
    <property type="entry name" value="CHIT_BIND_II"/>
    <property type="match status" value="8"/>
</dbReference>
<keyword evidence="10" id="KW-1185">Reference proteome</keyword>
<sequence length="880" mass="95529">MEKVNFLIILLGCFLAISRDAQAVRRSIINTDIPEGVHCPIYTRNALYIPHPDFCDKFLVCFNGRLAVKSCPDGLHWDNNSKTCNWPEEAQCPLVEEDAIDEEVKCDPYANPLKTTFIRHPTDCSKFYMCQFGRKHETQCPDGLHFNIESSECDYPELAKCEVIPGTTARPSICPAEGYETKGFPDVCSKFVQCVEGLVYVRSCPKGLFWSESEKRCEYAHKSECMKGQSVLSPGEDNDEVTYVPDCPHVLDEDAFVAHPNDCTKYFQCWNGNAFLRECPQGLHWNAEDNQCDWPSRANCPEAISTTPATEATDEPTTESTEEPEIDTTLEPTEEPTTESLETDPDEDSTTELTTEEPATTVPTTDTPEENETTQPPTNPPDTETIPKDVDCPLDTENMLYIPHPESCDKFLQCFNGRLFLQSCPEGLHWDNNSKTCNWPEQAQCPLAEGDPNEDEVKCDPDANPNETTFVPHPSDCSKFYMCQFGRKHETKCPEGLHFNVESSQCDYPEFAKCQLISDTSAIPSICPAFGVETKGIPKICSKYIQCVHGRPYVRSCPKFLFWSESRKRCDYAHNSECLNGSSIVSPGGDDNEGGYVPDCPHSLNKDTFVPYPGNCRKYFQCWNGHAFVRHCPLGLHWNAVINRCDWPFRANCTETIPTTPATESTEEPSEGPGTEAPGTEAPETEAPGTEPPATEAPGSEAPGTEPPGSEAPGTEAPGTDAPETEAPGTEPPATEAPGSEAPGTESPETEPPATEAPGSEAPGTKPPATEPPATEAPGSEAPETEAPATEPPATEAPGTKPPATEPPATQAPGSEAPGAKPPTTEAPGSEAPATEAPATELPPILPPADGAPAIEGPRPETSTPSDPRVNVSLPTLKSS</sequence>
<dbReference type="GO" id="GO:0005576">
    <property type="term" value="C:extracellular region"/>
    <property type="evidence" value="ECO:0007669"/>
    <property type="project" value="InterPro"/>
</dbReference>
<evidence type="ECO:0000256" key="2">
    <source>
        <dbReference type="ARBA" id="ARBA00022729"/>
    </source>
</evidence>
<dbReference type="InterPro" id="IPR051940">
    <property type="entry name" value="Chitin_bind-dev_reg"/>
</dbReference>
<name>A0A7R8YSF2_HERIL</name>
<accession>A0A7R8YSF2</accession>
<dbReference type="Gene3D" id="2.170.140.10">
    <property type="entry name" value="Chitin binding domain"/>
    <property type="match status" value="8"/>
</dbReference>
<feature type="signal peptide" evidence="7">
    <location>
        <begin position="1"/>
        <end position="23"/>
    </location>
</feature>
<dbReference type="PANTHER" id="PTHR23301">
    <property type="entry name" value="CHITIN BINDING PERITROPHIN-A"/>
    <property type="match status" value="1"/>
</dbReference>
<dbReference type="PANTHER" id="PTHR23301:SF0">
    <property type="entry name" value="CHITIN-BINDING TYPE-2 DOMAIN-CONTAINING PROTEIN-RELATED"/>
    <property type="match status" value="1"/>
</dbReference>
<gene>
    <name evidence="9" type="ORF">HERILL_LOCUS3668</name>
</gene>
<feature type="compositionally biased region" description="Low complexity" evidence="6">
    <location>
        <begin position="671"/>
        <end position="699"/>
    </location>
</feature>
<protein>
    <recommendedName>
        <fullName evidence="8">Chitin-binding type-2 domain-containing protein</fullName>
    </recommendedName>
</protein>